<evidence type="ECO:0000313" key="1">
    <source>
        <dbReference type="EMBL" id="XBG60538.1"/>
    </source>
</evidence>
<reference evidence="1" key="1">
    <citation type="submission" date="2024-05" db="EMBL/GenBank/DDBJ databases">
        <title>Pontimicrobium maritimus sp. nov., isolated form sea water.</title>
        <authorList>
            <person name="Muhammad N."/>
            <person name="Vuong T.Q."/>
            <person name="Han H.L."/>
            <person name="Kim S.-G."/>
        </authorList>
    </citation>
    <scope>NUCLEOTIDE SEQUENCE</scope>
    <source>
        <strain evidence="1">SW4</strain>
    </source>
</reference>
<dbReference type="InterPro" id="IPR058060">
    <property type="entry name" value="HYC_CC_PP"/>
</dbReference>
<dbReference type="Pfam" id="PF26622">
    <property type="entry name" value="DUF8199"/>
    <property type="match status" value="1"/>
</dbReference>
<proteinExistence type="predicted"/>
<sequence length="131" mass="14867">MLHQIFSISLALIVLCSTISFKVEKHFCGDALVDVSIFAQAQDCSGISMNTATYKKKSCCKNEITVIEGQNELIVKTVYDLEFEQQLFVYSFAYSYINLFEGLPQLVIPHKDYSPPNLVVDKQIMDQVFLI</sequence>
<dbReference type="InterPro" id="IPR058512">
    <property type="entry name" value="DUF8199"/>
</dbReference>
<name>A0AAU7BR15_9FLAO</name>
<dbReference type="EMBL" id="CP157199">
    <property type="protein sequence ID" value="XBG60538.1"/>
    <property type="molecule type" value="Genomic_DNA"/>
</dbReference>
<dbReference type="AlphaFoldDB" id="A0AAU7BR15"/>
<accession>A0AAU7BR15</accession>
<protein>
    <submittedName>
        <fullName evidence="1">Uncharacterized protein</fullName>
    </submittedName>
</protein>
<gene>
    <name evidence="1" type="ORF">ABGB03_11795</name>
</gene>
<dbReference type="RefSeq" id="WP_347922768.1">
    <property type="nucleotide sequence ID" value="NZ_CP157199.1"/>
</dbReference>
<dbReference type="NCBIfam" id="NF047658">
    <property type="entry name" value="HYC_CC_PP"/>
    <property type="match status" value="1"/>
</dbReference>
<organism evidence="1">
    <name type="scientific">Pontimicrobium sp. SW4</name>
    <dbReference type="NCBI Taxonomy" id="3153519"/>
    <lineage>
        <taxon>Bacteria</taxon>
        <taxon>Pseudomonadati</taxon>
        <taxon>Bacteroidota</taxon>
        <taxon>Flavobacteriia</taxon>
        <taxon>Flavobacteriales</taxon>
        <taxon>Flavobacteriaceae</taxon>
        <taxon>Pontimicrobium</taxon>
    </lineage>
</organism>